<organism evidence="1 2">
    <name type="scientific">Teratosphaeria destructans</name>
    <dbReference type="NCBI Taxonomy" id="418781"/>
    <lineage>
        <taxon>Eukaryota</taxon>
        <taxon>Fungi</taxon>
        <taxon>Dikarya</taxon>
        <taxon>Ascomycota</taxon>
        <taxon>Pezizomycotina</taxon>
        <taxon>Dothideomycetes</taxon>
        <taxon>Dothideomycetidae</taxon>
        <taxon>Mycosphaerellales</taxon>
        <taxon>Teratosphaeriaceae</taxon>
        <taxon>Teratosphaeria</taxon>
    </lineage>
</organism>
<dbReference type="AlphaFoldDB" id="A0A9W7SJL2"/>
<proteinExistence type="predicted"/>
<accession>A0A9W7SJL2</accession>
<evidence type="ECO:0000313" key="1">
    <source>
        <dbReference type="EMBL" id="KAH9816980.1"/>
    </source>
</evidence>
<reference evidence="1 2" key="1">
    <citation type="journal article" date="2018" name="IMA Fungus">
        <title>IMA Genome-F 10: Nine draft genome sequences of Claviceps purpurea s.lat., including C. arundinis, C. humidiphila, and C. cf. spartinae, pseudomolecules for the pitch canker pathogen Fusarium circinatum, draft genome of Davidsoniella eucalypti, Grosmannia galeiformis, Quambalaria eucalypti, and Teratosphaeria destructans.</title>
        <authorList>
            <person name="Wingfield B.D."/>
            <person name="Liu M."/>
            <person name="Nguyen H.D."/>
            <person name="Lane F.A."/>
            <person name="Morgan S.W."/>
            <person name="De Vos L."/>
            <person name="Wilken P.M."/>
            <person name="Duong T.A."/>
            <person name="Aylward J."/>
            <person name="Coetzee M.P."/>
            <person name="Dadej K."/>
            <person name="De Beer Z.W."/>
            <person name="Findlay W."/>
            <person name="Havenga M."/>
            <person name="Kolarik M."/>
            <person name="Menzies J.G."/>
            <person name="Naidoo K."/>
            <person name="Pochopski O."/>
            <person name="Shoukouhi P."/>
            <person name="Santana Q.C."/>
            <person name="Seifert K.A."/>
            <person name="Soal N."/>
            <person name="Steenkamp E.T."/>
            <person name="Tatham C.T."/>
            <person name="van der Nest M.A."/>
            <person name="Wingfield M.J."/>
        </authorList>
    </citation>
    <scope>NUCLEOTIDE SEQUENCE [LARGE SCALE GENOMIC DNA]</scope>
    <source>
        <strain evidence="1">CMW44962</strain>
    </source>
</reference>
<reference evidence="1 2" key="2">
    <citation type="journal article" date="2021" name="Curr. Genet.">
        <title>Genetic response to nitrogen starvation in the aggressive Eucalyptus foliar pathogen Teratosphaeria destructans.</title>
        <authorList>
            <person name="Havenga M."/>
            <person name="Wingfield B.D."/>
            <person name="Wingfield M.J."/>
            <person name="Dreyer L.L."/>
            <person name="Roets F."/>
            <person name="Aylward J."/>
        </authorList>
    </citation>
    <scope>NUCLEOTIDE SEQUENCE [LARGE SCALE GENOMIC DNA]</scope>
    <source>
        <strain evidence="1">CMW44962</strain>
    </source>
</reference>
<name>A0A9W7SJL2_9PEZI</name>
<protein>
    <submittedName>
        <fullName evidence="1">Uncharacterized protein</fullName>
    </submittedName>
</protein>
<dbReference type="Proteomes" id="UP001138500">
    <property type="component" value="Unassembled WGS sequence"/>
</dbReference>
<dbReference type="EMBL" id="RIBY02002400">
    <property type="protein sequence ID" value="KAH9816980.1"/>
    <property type="molecule type" value="Genomic_DNA"/>
</dbReference>
<dbReference type="OrthoDB" id="3650837at2759"/>
<gene>
    <name evidence="1" type="ORF">Tdes44962_MAKER05556</name>
</gene>
<comment type="caution">
    <text evidence="1">The sequence shown here is derived from an EMBL/GenBank/DDBJ whole genome shotgun (WGS) entry which is preliminary data.</text>
</comment>
<keyword evidence="2" id="KW-1185">Reference proteome</keyword>
<sequence length="308" mass="34249">MADEQTTGPSAATAYDSDISEHTTYSSVGEGWCICDVESAYLDSPPTSKYSWHRQQVNYDFCSPKELKRFVVDRGLKDPYPEGITLKSLQEQVVMDLSASDVIHAINNVKIIIATNAEMSRDAEFVGHVQIGKQVYNGSSTYRFVPWTTGPSASLSIYGELRGCRSHCSLVSSANARATSQNINAWTCSRVCVLNLATFLMDGYRIKHLNIMLASTFKKSFAKELLFLLRRLRGIPRVSITGSDLDQSDIDSIRLAMGSRTPVFNTYRHFGLLDKEIKAWSALPPEFDDIVLSTKVSQKRPATNHSAT</sequence>
<evidence type="ECO:0000313" key="2">
    <source>
        <dbReference type="Proteomes" id="UP001138500"/>
    </source>
</evidence>